<dbReference type="GO" id="GO:0003735">
    <property type="term" value="F:structural constituent of ribosome"/>
    <property type="evidence" value="ECO:0007669"/>
    <property type="project" value="InterPro"/>
</dbReference>
<dbReference type="InterPro" id="IPR001911">
    <property type="entry name" value="Ribosomal_bS21"/>
</dbReference>
<evidence type="ECO:0000256" key="2">
    <source>
        <dbReference type="ARBA" id="ARBA00022980"/>
    </source>
</evidence>
<dbReference type="GO" id="GO:0005840">
    <property type="term" value="C:ribosome"/>
    <property type="evidence" value="ECO:0007669"/>
    <property type="project" value="UniProtKB-KW"/>
</dbReference>
<dbReference type="AlphaFoldDB" id="A0A1H3YP99"/>
<accession>A0A1H3YP99</accession>
<evidence type="ECO:0000313" key="6">
    <source>
        <dbReference type="EMBL" id="SEA13323.1"/>
    </source>
</evidence>
<dbReference type="HAMAP" id="MF_00358">
    <property type="entry name" value="Ribosomal_bS21"/>
    <property type="match status" value="1"/>
</dbReference>
<protein>
    <recommendedName>
        <fullName evidence="4 5">Small ribosomal subunit protein bS21</fullName>
    </recommendedName>
</protein>
<evidence type="ECO:0000256" key="5">
    <source>
        <dbReference type="HAMAP-Rule" id="MF_00358"/>
    </source>
</evidence>
<dbReference type="InterPro" id="IPR038380">
    <property type="entry name" value="Ribosomal_bS21_sf"/>
</dbReference>
<dbReference type="STRING" id="908615.SAMN05421540_103211"/>
<evidence type="ECO:0000256" key="1">
    <source>
        <dbReference type="ARBA" id="ARBA00006640"/>
    </source>
</evidence>
<dbReference type="Pfam" id="PF01165">
    <property type="entry name" value="Ribosomal_S21"/>
    <property type="match status" value="1"/>
</dbReference>
<dbReference type="Gene3D" id="1.20.5.1150">
    <property type="entry name" value="Ribosomal protein S8"/>
    <property type="match status" value="1"/>
</dbReference>
<dbReference type="RefSeq" id="WP_093240838.1">
    <property type="nucleotide sequence ID" value="NZ_FNQF01000003.1"/>
</dbReference>
<keyword evidence="7" id="KW-1185">Reference proteome</keyword>
<dbReference type="EMBL" id="FNQF01000003">
    <property type="protein sequence ID" value="SEA13323.1"/>
    <property type="molecule type" value="Genomic_DNA"/>
</dbReference>
<dbReference type="GO" id="GO:1990904">
    <property type="term" value="C:ribonucleoprotein complex"/>
    <property type="evidence" value="ECO:0007669"/>
    <property type="project" value="UniProtKB-KW"/>
</dbReference>
<reference evidence="6 7" key="1">
    <citation type="submission" date="2016-10" db="EMBL/GenBank/DDBJ databases">
        <authorList>
            <person name="de Groot N.N."/>
        </authorList>
    </citation>
    <scope>NUCLEOTIDE SEQUENCE [LARGE SCALE GENOMIC DNA]</scope>
    <source>
        <strain evidence="6 7">DSM 23581</strain>
    </source>
</reference>
<evidence type="ECO:0000313" key="7">
    <source>
        <dbReference type="Proteomes" id="UP000198820"/>
    </source>
</evidence>
<proteinExistence type="inferred from homology"/>
<comment type="similarity">
    <text evidence="1 5">Belongs to the bacterial ribosomal protein bS21 family.</text>
</comment>
<gene>
    <name evidence="5" type="primary">rpsU</name>
    <name evidence="6" type="ORF">SAMN05421540_103211</name>
</gene>
<keyword evidence="3 5" id="KW-0687">Ribonucleoprotein</keyword>
<organism evidence="6 7">
    <name type="scientific">Psychroflexus halocasei</name>
    <dbReference type="NCBI Taxonomy" id="908615"/>
    <lineage>
        <taxon>Bacteria</taxon>
        <taxon>Pseudomonadati</taxon>
        <taxon>Bacteroidota</taxon>
        <taxon>Flavobacteriia</taxon>
        <taxon>Flavobacteriales</taxon>
        <taxon>Flavobacteriaceae</taxon>
        <taxon>Psychroflexus</taxon>
    </lineage>
</organism>
<dbReference type="NCBIfam" id="TIGR00030">
    <property type="entry name" value="S21p"/>
    <property type="match status" value="1"/>
</dbReference>
<name>A0A1H3YP99_9FLAO</name>
<evidence type="ECO:0000256" key="4">
    <source>
        <dbReference type="ARBA" id="ARBA00035135"/>
    </source>
</evidence>
<dbReference type="Proteomes" id="UP000198820">
    <property type="component" value="Unassembled WGS sequence"/>
</dbReference>
<dbReference type="GO" id="GO:0006412">
    <property type="term" value="P:translation"/>
    <property type="evidence" value="ECO:0007669"/>
    <property type="project" value="UniProtKB-UniRule"/>
</dbReference>
<evidence type="ECO:0000256" key="3">
    <source>
        <dbReference type="ARBA" id="ARBA00023274"/>
    </source>
</evidence>
<keyword evidence="2 5" id="KW-0689">Ribosomal protein</keyword>
<sequence length="64" mass="7703">MLVVKVKDGEKIERALKRLKRKFRDTKVLQTLRSKKEFTKPSVAKRQQMKKAEYIQSLREKENL</sequence>